<evidence type="ECO:0000256" key="5">
    <source>
        <dbReference type="ARBA" id="ARBA00022692"/>
    </source>
</evidence>
<reference evidence="11" key="1">
    <citation type="journal article" date="2021" name="PeerJ">
        <title>Extensive microbial diversity within the chicken gut microbiome revealed by metagenomics and culture.</title>
        <authorList>
            <person name="Gilroy R."/>
            <person name="Ravi A."/>
            <person name="Getino M."/>
            <person name="Pursley I."/>
            <person name="Horton D.L."/>
            <person name="Alikhan N.F."/>
            <person name="Baker D."/>
            <person name="Gharbi K."/>
            <person name="Hall N."/>
            <person name="Watson M."/>
            <person name="Adriaenssens E.M."/>
            <person name="Foster-Nyarko E."/>
            <person name="Jarju S."/>
            <person name="Secka A."/>
            <person name="Antonio M."/>
            <person name="Oren A."/>
            <person name="Chaudhuri R.R."/>
            <person name="La Ragione R."/>
            <person name="Hildebrand F."/>
            <person name="Pallen M.J."/>
        </authorList>
    </citation>
    <scope>NUCLEOTIDE SEQUENCE</scope>
    <source>
        <strain evidence="11">ChiSxjej5B17-1746</strain>
    </source>
</reference>
<evidence type="ECO:0000256" key="7">
    <source>
        <dbReference type="ARBA" id="ARBA00022989"/>
    </source>
</evidence>
<evidence type="ECO:0000256" key="4">
    <source>
        <dbReference type="ARBA" id="ARBA00022519"/>
    </source>
</evidence>
<dbReference type="InterPro" id="IPR036034">
    <property type="entry name" value="PDZ_sf"/>
</dbReference>
<name>A0A9D1R1M5_9BACT</name>
<organism evidence="11 12">
    <name type="scientific">Candidatus Bilophila faecipullorum</name>
    <dbReference type="NCBI Taxonomy" id="2838482"/>
    <lineage>
        <taxon>Bacteria</taxon>
        <taxon>Pseudomonadati</taxon>
        <taxon>Thermodesulfobacteriota</taxon>
        <taxon>Desulfovibrionia</taxon>
        <taxon>Desulfovibrionales</taxon>
        <taxon>Desulfovibrionaceae</taxon>
        <taxon>Bilophila</taxon>
    </lineage>
</organism>
<dbReference type="GO" id="GO:0015031">
    <property type="term" value="P:protein transport"/>
    <property type="evidence" value="ECO:0007669"/>
    <property type="project" value="UniProtKB-KW"/>
</dbReference>
<keyword evidence="8" id="KW-0472">Membrane</keyword>
<dbReference type="Gene3D" id="2.30.30.830">
    <property type="match status" value="1"/>
</dbReference>
<dbReference type="Pfam" id="PF11356">
    <property type="entry name" value="T2SSC"/>
    <property type="match status" value="1"/>
</dbReference>
<keyword evidence="9" id="KW-0732">Signal</keyword>
<keyword evidence="7" id="KW-1133">Transmembrane helix</keyword>
<evidence type="ECO:0000256" key="8">
    <source>
        <dbReference type="ARBA" id="ARBA00023136"/>
    </source>
</evidence>
<keyword evidence="6" id="KW-0653">Protein transport</keyword>
<evidence type="ECO:0000256" key="9">
    <source>
        <dbReference type="SAM" id="SignalP"/>
    </source>
</evidence>
<comment type="subcellular location">
    <subcellularLocation>
        <location evidence="1">Cell inner membrane</location>
    </subcellularLocation>
</comment>
<evidence type="ECO:0000256" key="3">
    <source>
        <dbReference type="ARBA" id="ARBA00022475"/>
    </source>
</evidence>
<keyword evidence="3" id="KW-1003">Cell membrane</keyword>
<feature type="chain" id="PRO_5038604526" description="Type II secretion system protein GspC N-terminal domain-containing protein" evidence="9">
    <location>
        <begin position="20"/>
        <end position="286"/>
    </location>
</feature>
<proteinExistence type="predicted"/>
<feature type="domain" description="Type II secretion system protein GspC N-terminal" evidence="10">
    <location>
        <begin position="12"/>
        <end position="167"/>
    </location>
</feature>
<evidence type="ECO:0000256" key="6">
    <source>
        <dbReference type="ARBA" id="ARBA00022927"/>
    </source>
</evidence>
<dbReference type="EMBL" id="DXGI01000253">
    <property type="protein sequence ID" value="HIW78833.1"/>
    <property type="molecule type" value="Genomic_DNA"/>
</dbReference>
<dbReference type="Proteomes" id="UP000824264">
    <property type="component" value="Unassembled WGS sequence"/>
</dbReference>
<keyword evidence="4" id="KW-0997">Cell inner membrane</keyword>
<reference evidence="11" key="2">
    <citation type="submission" date="2021-04" db="EMBL/GenBank/DDBJ databases">
        <authorList>
            <person name="Gilroy R."/>
        </authorList>
    </citation>
    <scope>NUCLEOTIDE SEQUENCE</scope>
    <source>
        <strain evidence="11">ChiSxjej5B17-1746</strain>
    </source>
</reference>
<feature type="signal peptide" evidence="9">
    <location>
        <begin position="1"/>
        <end position="19"/>
    </location>
</feature>
<evidence type="ECO:0000313" key="11">
    <source>
        <dbReference type="EMBL" id="HIW78833.1"/>
    </source>
</evidence>
<dbReference type="GO" id="GO:0005886">
    <property type="term" value="C:plasma membrane"/>
    <property type="evidence" value="ECO:0007669"/>
    <property type="project" value="UniProtKB-SubCell"/>
</dbReference>
<keyword evidence="5" id="KW-0812">Transmembrane</keyword>
<dbReference type="AlphaFoldDB" id="A0A9D1R1M5"/>
<dbReference type="InterPro" id="IPR024961">
    <property type="entry name" value="T2SS_GspC_N"/>
</dbReference>
<evidence type="ECO:0000256" key="2">
    <source>
        <dbReference type="ARBA" id="ARBA00022448"/>
    </source>
</evidence>
<sequence length="286" mass="30767">MPKKRLPLTLLTLSSIALAAWFFAEATFWLLREPSAGTPYNASAPAGRADAETRPLASFEGINARNLFGAAVFPPGSRHARGTKAEGADEEAIEAGEADALPISKKNWKLFGTIVNSGAHRESRAVIQIDGKEQAYREGDSIQGWKIALVQRRSLVLSKGGTRERLIMGDAAAPARAESKADEQKAVSRSRLREEIADLGALMRNVSVSPQAVGGYRGLRIVALQSGSYLEELGLQKDDLLLGANEKPLTGFGDLASLGDLADKDAITLEILRNGKKTIIRYDVQS</sequence>
<evidence type="ECO:0000313" key="12">
    <source>
        <dbReference type="Proteomes" id="UP000824264"/>
    </source>
</evidence>
<dbReference type="Gene3D" id="2.30.42.10">
    <property type="match status" value="1"/>
</dbReference>
<comment type="caution">
    <text evidence="11">The sequence shown here is derived from an EMBL/GenBank/DDBJ whole genome shotgun (WGS) entry which is preliminary data.</text>
</comment>
<gene>
    <name evidence="11" type="ORF">H9874_06785</name>
</gene>
<accession>A0A9D1R1M5</accession>
<protein>
    <recommendedName>
        <fullName evidence="10">Type II secretion system protein GspC N-terminal domain-containing protein</fullName>
    </recommendedName>
</protein>
<evidence type="ECO:0000256" key="1">
    <source>
        <dbReference type="ARBA" id="ARBA00004533"/>
    </source>
</evidence>
<dbReference type="SUPFAM" id="SSF50156">
    <property type="entry name" value="PDZ domain-like"/>
    <property type="match status" value="1"/>
</dbReference>
<keyword evidence="2" id="KW-0813">Transport</keyword>
<evidence type="ECO:0000259" key="10">
    <source>
        <dbReference type="Pfam" id="PF11356"/>
    </source>
</evidence>